<dbReference type="Proteomes" id="UP001465755">
    <property type="component" value="Unassembled WGS sequence"/>
</dbReference>
<accession>A0AAW1NLI5</accession>
<dbReference type="InterPro" id="IPR009003">
    <property type="entry name" value="Peptidase_S1_PA"/>
</dbReference>
<keyword evidence="3" id="KW-1185">Reference proteome</keyword>
<dbReference type="SUPFAM" id="SSF50494">
    <property type="entry name" value="Trypsin-like serine proteases"/>
    <property type="match status" value="1"/>
</dbReference>
<proteinExistence type="predicted"/>
<evidence type="ECO:0000313" key="3">
    <source>
        <dbReference type="Proteomes" id="UP001465755"/>
    </source>
</evidence>
<gene>
    <name evidence="2" type="ORF">WJX73_007817</name>
</gene>
<evidence type="ECO:0000256" key="1">
    <source>
        <dbReference type="SAM" id="MobiDB-lite"/>
    </source>
</evidence>
<protein>
    <recommendedName>
        <fullName evidence="4">Serine protease</fullName>
    </recommendedName>
</protein>
<reference evidence="2 3" key="1">
    <citation type="journal article" date="2024" name="Nat. Commun.">
        <title>Phylogenomics reveals the evolutionary origins of lichenization in chlorophyte algae.</title>
        <authorList>
            <person name="Puginier C."/>
            <person name="Libourel C."/>
            <person name="Otte J."/>
            <person name="Skaloud P."/>
            <person name="Haon M."/>
            <person name="Grisel S."/>
            <person name="Petersen M."/>
            <person name="Berrin J.G."/>
            <person name="Delaux P.M."/>
            <person name="Dal Grande F."/>
            <person name="Keller J."/>
        </authorList>
    </citation>
    <scope>NUCLEOTIDE SEQUENCE [LARGE SCALE GENOMIC DNA]</scope>
    <source>
        <strain evidence="2 3">SAG 2036</strain>
    </source>
</reference>
<evidence type="ECO:0000313" key="2">
    <source>
        <dbReference type="EMBL" id="KAK9786170.1"/>
    </source>
</evidence>
<feature type="region of interest" description="Disordered" evidence="1">
    <location>
        <begin position="151"/>
        <end position="180"/>
    </location>
</feature>
<organism evidence="2 3">
    <name type="scientific">Symbiochloris irregularis</name>
    <dbReference type="NCBI Taxonomy" id="706552"/>
    <lineage>
        <taxon>Eukaryota</taxon>
        <taxon>Viridiplantae</taxon>
        <taxon>Chlorophyta</taxon>
        <taxon>core chlorophytes</taxon>
        <taxon>Trebouxiophyceae</taxon>
        <taxon>Trebouxiales</taxon>
        <taxon>Trebouxiaceae</taxon>
        <taxon>Symbiochloris</taxon>
    </lineage>
</organism>
<sequence length="340" mass="35700">MLCNGVTLTPSVEYRLVSAAASAQPDPACQAAPGSATCIPTERREQAFELATEAVRRVEGNGQTYGTAVRIALDAGGQGIFATATHVCAAEGKLLPITIDGHEATLIASIPRYDIAFIRGPPGQCLELQESEPSKGSMVYLLGYSQAVDEEAADQSERQANEAAATSASTPSGQRTRNEPMMPVQGIMGAAVGASGCYGADYTGLPNYSGGPVMRITREGMYIVGVHTSALFHLDREFARSNTSKRKVTVEVAPFALVNKDPAAMFNGRLLDETPTSSFQAQHACANIGHKGSLGLLVSSASVIRLGELAGNVFPQPRINMDAPFGLAVASSGAKRVRRN</sequence>
<comment type="caution">
    <text evidence="2">The sequence shown here is derived from an EMBL/GenBank/DDBJ whole genome shotgun (WGS) entry which is preliminary data.</text>
</comment>
<dbReference type="EMBL" id="JALJOQ010000280">
    <property type="protein sequence ID" value="KAK9786170.1"/>
    <property type="molecule type" value="Genomic_DNA"/>
</dbReference>
<feature type="compositionally biased region" description="Polar residues" evidence="1">
    <location>
        <begin position="164"/>
        <end position="175"/>
    </location>
</feature>
<evidence type="ECO:0008006" key="4">
    <source>
        <dbReference type="Google" id="ProtNLM"/>
    </source>
</evidence>
<dbReference type="AlphaFoldDB" id="A0AAW1NLI5"/>
<name>A0AAW1NLI5_9CHLO</name>